<protein>
    <recommendedName>
        <fullName evidence="1">RNase H type-1 domain-containing protein</fullName>
    </recommendedName>
</protein>
<gene>
    <name evidence="2" type="ORF">Golax_019748</name>
</gene>
<dbReference type="Proteomes" id="UP000593574">
    <property type="component" value="Unassembled WGS sequence"/>
</dbReference>
<feature type="domain" description="RNase H type-1" evidence="1">
    <location>
        <begin position="2"/>
        <end position="56"/>
    </location>
</feature>
<dbReference type="InterPro" id="IPR002156">
    <property type="entry name" value="RNaseH_domain"/>
</dbReference>
<keyword evidence="3" id="KW-1185">Reference proteome</keyword>
<comment type="caution">
    <text evidence="2">The sequence shown here is derived from an EMBL/GenBank/DDBJ whole genome shotgun (WGS) entry which is preliminary data.</text>
</comment>
<evidence type="ECO:0000313" key="3">
    <source>
        <dbReference type="Proteomes" id="UP000593574"/>
    </source>
</evidence>
<dbReference type="AlphaFoldDB" id="A0A7J8Z7A5"/>
<evidence type="ECO:0000313" key="2">
    <source>
        <dbReference type="EMBL" id="MBA0707727.1"/>
    </source>
</evidence>
<dbReference type="Pfam" id="PF13456">
    <property type="entry name" value="RVT_3"/>
    <property type="match status" value="1"/>
</dbReference>
<dbReference type="GO" id="GO:0004523">
    <property type="term" value="F:RNA-DNA hybrid ribonuclease activity"/>
    <property type="evidence" value="ECO:0007669"/>
    <property type="project" value="InterPro"/>
</dbReference>
<evidence type="ECO:0000259" key="1">
    <source>
        <dbReference type="Pfam" id="PF13456"/>
    </source>
</evidence>
<feature type="non-terminal residue" evidence="2">
    <location>
        <position position="73"/>
    </location>
</feature>
<reference evidence="2 3" key="1">
    <citation type="journal article" date="2019" name="Genome Biol. Evol.">
        <title>Insights into the evolution of the New World diploid cottons (Gossypium, subgenus Houzingenia) based on genome sequencing.</title>
        <authorList>
            <person name="Grover C.E."/>
            <person name="Arick M.A. 2nd"/>
            <person name="Thrash A."/>
            <person name="Conover J.L."/>
            <person name="Sanders W.S."/>
            <person name="Peterson D.G."/>
            <person name="Frelichowski J.E."/>
            <person name="Scheffler J.A."/>
            <person name="Scheffler B.E."/>
            <person name="Wendel J.F."/>
        </authorList>
    </citation>
    <scope>NUCLEOTIDE SEQUENCE [LARGE SCALE GENOMIC DNA]</scope>
    <source>
        <strain evidence="2">4</strain>
        <tissue evidence="2">Leaf</tissue>
    </source>
</reference>
<dbReference type="GO" id="GO:0003676">
    <property type="term" value="F:nucleic acid binding"/>
    <property type="evidence" value="ECO:0007669"/>
    <property type="project" value="InterPro"/>
</dbReference>
<dbReference type="EMBL" id="JABEZV010000003">
    <property type="protein sequence ID" value="MBA0707727.1"/>
    <property type="molecule type" value="Genomic_DNA"/>
</dbReference>
<sequence length="73" mass="8594">MGDSKTIINKCRTTVRDKLILGAIIEDIQSNKSRFQKIVFRFIQRIENLEAHNLEKDALRKVEERYLVGETME</sequence>
<accession>A0A7J8Z7A5</accession>
<organism evidence="2 3">
    <name type="scientific">Gossypium laxum</name>
    <dbReference type="NCBI Taxonomy" id="34288"/>
    <lineage>
        <taxon>Eukaryota</taxon>
        <taxon>Viridiplantae</taxon>
        <taxon>Streptophyta</taxon>
        <taxon>Embryophyta</taxon>
        <taxon>Tracheophyta</taxon>
        <taxon>Spermatophyta</taxon>
        <taxon>Magnoliopsida</taxon>
        <taxon>eudicotyledons</taxon>
        <taxon>Gunneridae</taxon>
        <taxon>Pentapetalae</taxon>
        <taxon>rosids</taxon>
        <taxon>malvids</taxon>
        <taxon>Malvales</taxon>
        <taxon>Malvaceae</taxon>
        <taxon>Malvoideae</taxon>
        <taxon>Gossypium</taxon>
    </lineage>
</organism>
<proteinExistence type="predicted"/>
<name>A0A7J8Z7A5_9ROSI</name>